<evidence type="ECO:0000256" key="2">
    <source>
        <dbReference type="ARBA" id="ARBA00002988"/>
    </source>
</evidence>
<dbReference type="InterPro" id="IPR013815">
    <property type="entry name" value="ATP_grasp_subdomain_1"/>
</dbReference>
<dbReference type="Pfam" id="PF01326">
    <property type="entry name" value="PPDK_N"/>
    <property type="match status" value="1"/>
</dbReference>
<evidence type="ECO:0000256" key="6">
    <source>
        <dbReference type="ARBA" id="ARBA00022679"/>
    </source>
</evidence>
<organism evidence="15 16">
    <name type="scientific">Sphaeroforma arctica JP610</name>
    <dbReference type="NCBI Taxonomy" id="667725"/>
    <lineage>
        <taxon>Eukaryota</taxon>
        <taxon>Ichthyosporea</taxon>
        <taxon>Ichthyophonida</taxon>
        <taxon>Sphaeroforma</taxon>
    </lineage>
</organism>
<dbReference type="OrthoDB" id="6431689at2759"/>
<reference evidence="15 16" key="1">
    <citation type="submission" date="2011-02" db="EMBL/GenBank/DDBJ databases">
        <title>The Genome Sequence of Sphaeroforma arctica JP610.</title>
        <authorList>
            <consortium name="The Broad Institute Genome Sequencing Platform"/>
            <person name="Russ C."/>
            <person name="Cuomo C."/>
            <person name="Young S.K."/>
            <person name="Zeng Q."/>
            <person name="Gargeya S."/>
            <person name="Alvarado L."/>
            <person name="Berlin A."/>
            <person name="Chapman S.B."/>
            <person name="Chen Z."/>
            <person name="Freedman E."/>
            <person name="Gellesch M."/>
            <person name="Goldberg J."/>
            <person name="Griggs A."/>
            <person name="Gujja S."/>
            <person name="Heilman E."/>
            <person name="Heiman D."/>
            <person name="Howarth C."/>
            <person name="Mehta T."/>
            <person name="Neiman D."/>
            <person name="Pearson M."/>
            <person name="Roberts A."/>
            <person name="Saif S."/>
            <person name="Shea T."/>
            <person name="Shenoy N."/>
            <person name="Sisk P."/>
            <person name="Stolte C."/>
            <person name="Sykes S."/>
            <person name="White J."/>
            <person name="Yandava C."/>
            <person name="Burger G."/>
            <person name="Gray M.W."/>
            <person name="Holland P.W.H."/>
            <person name="King N."/>
            <person name="Lang F.B.F."/>
            <person name="Roger A.J."/>
            <person name="Ruiz-Trillo I."/>
            <person name="Haas B."/>
            <person name="Nusbaum C."/>
            <person name="Birren B."/>
        </authorList>
    </citation>
    <scope>NUCLEOTIDE SEQUENCE [LARGE SCALE GENOMIC DNA]</scope>
    <source>
        <strain evidence="15 16">JP610</strain>
    </source>
</reference>
<keyword evidence="16" id="KW-1185">Reference proteome</keyword>
<evidence type="ECO:0000256" key="3">
    <source>
        <dbReference type="ARBA" id="ARBA00004742"/>
    </source>
</evidence>
<dbReference type="GO" id="GO:0046872">
    <property type="term" value="F:metal ion binding"/>
    <property type="evidence" value="ECO:0007669"/>
    <property type="project" value="UniProtKB-KW"/>
</dbReference>
<dbReference type="PANTHER" id="PTHR43030">
    <property type="entry name" value="PHOSPHOENOLPYRUVATE SYNTHASE"/>
    <property type="match status" value="1"/>
</dbReference>
<dbReference type="SUPFAM" id="SSF56059">
    <property type="entry name" value="Glutathione synthetase ATP-binding domain-like"/>
    <property type="match status" value="1"/>
</dbReference>
<dbReference type="Gene3D" id="3.30.1490.20">
    <property type="entry name" value="ATP-grasp fold, A domain"/>
    <property type="match status" value="1"/>
</dbReference>
<name>A0A0L0FWU7_9EUKA</name>
<evidence type="ECO:0000256" key="5">
    <source>
        <dbReference type="ARBA" id="ARBA00011996"/>
    </source>
</evidence>
<evidence type="ECO:0000256" key="12">
    <source>
        <dbReference type="ARBA" id="ARBA00033470"/>
    </source>
</evidence>
<dbReference type="EMBL" id="KQ242070">
    <property type="protein sequence ID" value="KNC81094.1"/>
    <property type="molecule type" value="Genomic_DNA"/>
</dbReference>
<dbReference type="Proteomes" id="UP000054560">
    <property type="component" value="Unassembled WGS sequence"/>
</dbReference>
<keyword evidence="11" id="KW-0460">Magnesium</keyword>
<comment type="cofactor">
    <cofactor evidence="1">
        <name>Mg(2+)</name>
        <dbReference type="ChEBI" id="CHEBI:18420"/>
    </cofactor>
</comment>
<dbReference type="GO" id="GO:0006094">
    <property type="term" value="P:gluconeogenesis"/>
    <property type="evidence" value="ECO:0007669"/>
    <property type="project" value="UniProtKB-UniPathway"/>
</dbReference>
<keyword evidence="7" id="KW-0479">Metal-binding</keyword>
<accession>A0A0L0FWU7</accession>
<evidence type="ECO:0000313" key="15">
    <source>
        <dbReference type="EMBL" id="KNC81094.1"/>
    </source>
</evidence>
<evidence type="ECO:0000256" key="8">
    <source>
        <dbReference type="ARBA" id="ARBA00022741"/>
    </source>
</evidence>
<protein>
    <recommendedName>
        <fullName evidence="5">pyruvate, water dikinase</fullName>
        <ecNumber evidence="5">2.7.9.2</ecNumber>
    </recommendedName>
    <alternativeName>
        <fullName evidence="12">Pyruvate, water dikinase</fullName>
    </alternativeName>
</protein>
<evidence type="ECO:0000256" key="13">
    <source>
        <dbReference type="ARBA" id="ARBA00047700"/>
    </source>
</evidence>
<dbReference type="InterPro" id="IPR006319">
    <property type="entry name" value="PEP_synth"/>
</dbReference>
<comment type="catalytic activity">
    <reaction evidence="13">
        <text>pyruvate + ATP + H2O = phosphoenolpyruvate + AMP + phosphate + 2 H(+)</text>
        <dbReference type="Rhea" id="RHEA:11364"/>
        <dbReference type="ChEBI" id="CHEBI:15361"/>
        <dbReference type="ChEBI" id="CHEBI:15377"/>
        <dbReference type="ChEBI" id="CHEBI:15378"/>
        <dbReference type="ChEBI" id="CHEBI:30616"/>
        <dbReference type="ChEBI" id="CHEBI:43474"/>
        <dbReference type="ChEBI" id="CHEBI:58702"/>
        <dbReference type="ChEBI" id="CHEBI:456215"/>
        <dbReference type="EC" id="2.7.9.2"/>
    </reaction>
</comment>
<dbReference type="InterPro" id="IPR002192">
    <property type="entry name" value="PPDK_AMP/ATP-bd"/>
</dbReference>
<dbReference type="Gene3D" id="3.30.470.20">
    <property type="entry name" value="ATP-grasp fold, B domain"/>
    <property type="match status" value="1"/>
</dbReference>
<evidence type="ECO:0000256" key="10">
    <source>
        <dbReference type="ARBA" id="ARBA00022840"/>
    </source>
</evidence>
<dbReference type="EC" id="2.7.9.2" evidence="5"/>
<keyword evidence="8" id="KW-0547">Nucleotide-binding</keyword>
<evidence type="ECO:0000313" key="16">
    <source>
        <dbReference type="Proteomes" id="UP000054560"/>
    </source>
</evidence>
<sequence length="262" mass="27976">MTEGKIDNLYSLNDGQEPPPTQWIGGKAAGLMNLCTTEQLKRHVPRGFAVSEAFFQTWMNEVLASNEYKAATDQNSGVLSTKAETGHSSESDAQQLARSGGGCAFVCTRGGCDGASFAGVFVTKLGVSVDHVELALRGCFASVFDQKVSQYGHTGWHPTNFSAVVMEMVEPSKAGVAFSANPLNSDLDEMVVNSSWGLGESVVDGSIMADRFIWDKLGSVVLETKIGNKERERRVCPSGGGVEELQVSEQRAGQGVYVLVGL</sequence>
<comment type="function">
    <text evidence="2">Catalyzes the phosphorylation of pyruvate to phosphoenolpyruvate.</text>
</comment>
<dbReference type="RefSeq" id="XP_014154996.1">
    <property type="nucleotide sequence ID" value="XM_014299521.1"/>
</dbReference>
<keyword evidence="9" id="KW-0418">Kinase</keyword>
<dbReference type="AlphaFoldDB" id="A0A0L0FWU7"/>
<evidence type="ECO:0000256" key="4">
    <source>
        <dbReference type="ARBA" id="ARBA00007837"/>
    </source>
</evidence>
<evidence type="ECO:0000256" key="7">
    <source>
        <dbReference type="ARBA" id="ARBA00022723"/>
    </source>
</evidence>
<evidence type="ECO:0000259" key="14">
    <source>
        <dbReference type="Pfam" id="PF01326"/>
    </source>
</evidence>
<dbReference type="UniPathway" id="UPA00138"/>
<proteinExistence type="inferred from homology"/>
<dbReference type="STRING" id="667725.A0A0L0FWU7"/>
<feature type="domain" description="Pyruvate phosphate dikinase AMP/ATP-binding" evidence="14">
    <location>
        <begin position="113"/>
        <end position="252"/>
    </location>
</feature>
<evidence type="ECO:0000256" key="11">
    <source>
        <dbReference type="ARBA" id="ARBA00022842"/>
    </source>
</evidence>
<comment type="pathway">
    <text evidence="3">Carbohydrate biosynthesis; gluconeogenesis.</text>
</comment>
<dbReference type="GeneID" id="25907079"/>
<keyword evidence="10" id="KW-0067">ATP-binding</keyword>
<dbReference type="GO" id="GO:0005524">
    <property type="term" value="F:ATP binding"/>
    <property type="evidence" value="ECO:0007669"/>
    <property type="project" value="UniProtKB-KW"/>
</dbReference>
<comment type="similarity">
    <text evidence="4">Belongs to the PEP-utilizing enzyme family.</text>
</comment>
<dbReference type="GO" id="GO:0008986">
    <property type="term" value="F:pyruvate, water dikinase activity"/>
    <property type="evidence" value="ECO:0007669"/>
    <property type="project" value="UniProtKB-EC"/>
</dbReference>
<keyword evidence="6" id="KW-0808">Transferase</keyword>
<evidence type="ECO:0000256" key="9">
    <source>
        <dbReference type="ARBA" id="ARBA00022777"/>
    </source>
</evidence>
<gene>
    <name evidence="15" type="ORF">SARC_06575</name>
</gene>
<dbReference type="PANTHER" id="PTHR43030:SF1">
    <property type="entry name" value="PHOSPHOENOLPYRUVATE SYNTHASE"/>
    <property type="match status" value="1"/>
</dbReference>
<evidence type="ECO:0000256" key="1">
    <source>
        <dbReference type="ARBA" id="ARBA00001946"/>
    </source>
</evidence>